<reference evidence="5" key="2">
    <citation type="submission" date="2021-04" db="EMBL/GenBank/DDBJ databases">
        <authorList>
            <person name="Gilroy R."/>
        </authorList>
    </citation>
    <scope>NUCLEOTIDE SEQUENCE</scope>
    <source>
        <strain evidence="5">6627</strain>
    </source>
</reference>
<keyword evidence="4" id="KW-0472">Membrane</keyword>
<keyword evidence="2" id="KW-0560">Oxidoreductase</keyword>
<organism evidence="5 6">
    <name type="scientific">Candidatus Ligilactobacillus excrementigallinarum</name>
    <dbReference type="NCBI Taxonomy" id="2838641"/>
    <lineage>
        <taxon>Bacteria</taxon>
        <taxon>Bacillati</taxon>
        <taxon>Bacillota</taxon>
        <taxon>Bacilli</taxon>
        <taxon>Lactobacillales</taxon>
        <taxon>Lactobacillaceae</taxon>
        <taxon>Ligilactobacillus</taxon>
    </lineage>
</organism>
<dbReference type="InterPro" id="IPR002347">
    <property type="entry name" value="SDR_fam"/>
</dbReference>
<dbReference type="PROSITE" id="PS00061">
    <property type="entry name" value="ADH_SHORT"/>
    <property type="match status" value="1"/>
</dbReference>
<evidence type="ECO:0000256" key="1">
    <source>
        <dbReference type="ARBA" id="ARBA00006484"/>
    </source>
</evidence>
<dbReference type="SUPFAM" id="SSF51735">
    <property type="entry name" value="NAD(P)-binding Rossmann-fold domains"/>
    <property type="match status" value="1"/>
</dbReference>
<feature type="transmembrane region" description="Helical" evidence="4">
    <location>
        <begin position="127"/>
        <end position="148"/>
    </location>
</feature>
<dbReference type="PRINTS" id="PR00080">
    <property type="entry name" value="SDRFAMILY"/>
</dbReference>
<keyword evidence="4" id="KW-1133">Transmembrane helix</keyword>
<dbReference type="GO" id="GO:0016491">
    <property type="term" value="F:oxidoreductase activity"/>
    <property type="evidence" value="ECO:0007669"/>
    <property type="project" value="UniProtKB-KW"/>
</dbReference>
<dbReference type="PRINTS" id="PR00081">
    <property type="entry name" value="GDHRDH"/>
</dbReference>
<protein>
    <submittedName>
        <fullName evidence="5">SDR family oxidoreductase</fullName>
    </submittedName>
</protein>
<evidence type="ECO:0000313" key="6">
    <source>
        <dbReference type="Proteomes" id="UP000823963"/>
    </source>
</evidence>
<reference evidence="5" key="1">
    <citation type="journal article" date="2021" name="PeerJ">
        <title>Extensive microbial diversity within the chicken gut microbiome revealed by metagenomics and culture.</title>
        <authorList>
            <person name="Gilroy R."/>
            <person name="Ravi A."/>
            <person name="Getino M."/>
            <person name="Pursley I."/>
            <person name="Horton D.L."/>
            <person name="Alikhan N.F."/>
            <person name="Baker D."/>
            <person name="Gharbi K."/>
            <person name="Hall N."/>
            <person name="Watson M."/>
            <person name="Adriaenssens E.M."/>
            <person name="Foster-Nyarko E."/>
            <person name="Jarju S."/>
            <person name="Secka A."/>
            <person name="Antonio M."/>
            <person name="Oren A."/>
            <person name="Chaudhuri R.R."/>
            <person name="La Ragione R."/>
            <person name="Hildebrand F."/>
            <person name="Pallen M.J."/>
        </authorList>
    </citation>
    <scope>NUCLEOTIDE SEQUENCE</scope>
    <source>
        <strain evidence="5">6627</strain>
    </source>
</reference>
<dbReference type="Gene3D" id="3.40.50.720">
    <property type="entry name" value="NAD(P)-binding Rossmann-like Domain"/>
    <property type="match status" value="1"/>
</dbReference>
<dbReference type="Pfam" id="PF00106">
    <property type="entry name" value="adh_short"/>
    <property type="match status" value="1"/>
</dbReference>
<proteinExistence type="inferred from homology"/>
<comment type="caution">
    <text evidence="5">The sequence shown here is derived from an EMBL/GenBank/DDBJ whole genome shotgun (WGS) entry which is preliminary data.</text>
</comment>
<dbReference type="InterPro" id="IPR020904">
    <property type="entry name" value="Sc_DH/Rdtase_CS"/>
</dbReference>
<dbReference type="InterPro" id="IPR051911">
    <property type="entry name" value="SDR_oxidoreductase"/>
</dbReference>
<evidence type="ECO:0000256" key="4">
    <source>
        <dbReference type="SAM" id="Phobius"/>
    </source>
</evidence>
<evidence type="ECO:0000313" key="5">
    <source>
        <dbReference type="EMBL" id="HIX01331.1"/>
    </source>
</evidence>
<dbReference type="CDD" id="cd05374">
    <property type="entry name" value="17beta-HSD-like_SDR_c"/>
    <property type="match status" value="1"/>
</dbReference>
<dbReference type="AlphaFoldDB" id="A0A9D2A9D9"/>
<dbReference type="PANTHER" id="PTHR43976">
    <property type="entry name" value="SHORT CHAIN DEHYDROGENASE"/>
    <property type="match status" value="1"/>
</dbReference>
<comment type="similarity">
    <text evidence="1 3">Belongs to the short-chain dehydrogenases/reductases (SDR) family.</text>
</comment>
<dbReference type="PANTHER" id="PTHR43976:SF16">
    <property type="entry name" value="SHORT-CHAIN DEHYDROGENASE_REDUCTASE FAMILY PROTEIN"/>
    <property type="match status" value="1"/>
</dbReference>
<dbReference type="InterPro" id="IPR036291">
    <property type="entry name" value="NAD(P)-bd_dom_sf"/>
</dbReference>
<name>A0A9D2A9D9_9LACO</name>
<sequence length="254" mass="28284">MTKSIFITGASSGIGMETAMLFANKGWQVFATMRHPKNVHNFDEMENVVTYPLDVTDNVQIEKVVNDIDQKYGTVDVVVNNAGYGLLGPFETNTRDEIKQQFDVNLFGMMDVTRAWLPSMRAQHKGVIINLSSLAGLVPFSVLSMYTITKFAVEIFTETVGEEVAPFGIQMKVVEPGPTNTNFNGRSMKEGSIHIQDYDQMIADYKKNSGSFAGGTPDIIANLIYEAATDGKKQLHYATPEVKQMGMDYRRKEI</sequence>
<accession>A0A9D2A9D9</accession>
<evidence type="ECO:0000256" key="2">
    <source>
        <dbReference type="ARBA" id="ARBA00023002"/>
    </source>
</evidence>
<dbReference type="Proteomes" id="UP000823963">
    <property type="component" value="Unassembled WGS sequence"/>
</dbReference>
<gene>
    <name evidence="5" type="ORF">H9861_01050</name>
</gene>
<keyword evidence="4" id="KW-0812">Transmembrane</keyword>
<evidence type="ECO:0000256" key="3">
    <source>
        <dbReference type="RuleBase" id="RU000363"/>
    </source>
</evidence>
<dbReference type="EMBL" id="DXFP01000008">
    <property type="protein sequence ID" value="HIX01331.1"/>
    <property type="molecule type" value="Genomic_DNA"/>
</dbReference>